<gene>
    <name evidence="2" type="ORF">EYF80_053283</name>
</gene>
<keyword evidence="3" id="KW-1185">Reference proteome</keyword>
<evidence type="ECO:0000313" key="3">
    <source>
        <dbReference type="Proteomes" id="UP000314294"/>
    </source>
</evidence>
<organism evidence="2 3">
    <name type="scientific">Liparis tanakae</name>
    <name type="common">Tanaka's snailfish</name>
    <dbReference type="NCBI Taxonomy" id="230148"/>
    <lineage>
        <taxon>Eukaryota</taxon>
        <taxon>Metazoa</taxon>
        <taxon>Chordata</taxon>
        <taxon>Craniata</taxon>
        <taxon>Vertebrata</taxon>
        <taxon>Euteleostomi</taxon>
        <taxon>Actinopterygii</taxon>
        <taxon>Neopterygii</taxon>
        <taxon>Teleostei</taxon>
        <taxon>Neoteleostei</taxon>
        <taxon>Acanthomorphata</taxon>
        <taxon>Eupercaria</taxon>
        <taxon>Perciformes</taxon>
        <taxon>Cottioidei</taxon>
        <taxon>Cottales</taxon>
        <taxon>Liparidae</taxon>
        <taxon>Liparis</taxon>
    </lineage>
</organism>
<dbReference type="Proteomes" id="UP000314294">
    <property type="component" value="Unassembled WGS sequence"/>
</dbReference>
<name>A0A4Z2F5P1_9TELE</name>
<feature type="region of interest" description="Disordered" evidence="1">
    <location>
        <begin position="25"/>
        <end position="115"/>
    </location>
</feature>
<evidence type="ECO:0000313" key="2">
    <source>
        <dbReference type="EMBL" id="TNN36556.1"/>
    </source>
</evidence>
<dbReference type="EMBL" id="SRLO01001603">
    <property type="protein sequence ID" value="TNN36556.1"/>
    <property type="molecule type" value="Genomic_DNA"/>
</dbReference>
<evidence type="ECO:0000256" key="1">
    <source>
        <dbReference type="SAM" id="MobiDB-lite"/>
    </source>
</evidence>
<feature type="compositionally biased region" description="Polar residues" evidence="1">
    <location>
        <begin position="25"/>
        <end position="44"/>
    </location>
</feature>
<feature type="compositionally biased region" description="Basic and acidic residues" evidence="1">
    <location>
        <begin position="54"/>
        <end position="115"/>
    </location>
</feature>
<dbReference type="AlphaFoldDB" id="A0A4Z2F5P1"/>
<accession>A0A4Z2F5P1</accession>
<proteinExistence type="predicted"/>
<comment type="caution">
    <text evidence="2">The sequence shown here is derived from an EMBL/GenBank/DDBJ whole genome shotgun (WGS) entry which is preliminary data.</text>
</comment>
<sequence>MCSSRCPPSSDGSCCWLQWDEAWSQQSNRPRSCMSSSNRKNTTRALAASVRPPYEPRGEGRGAEETRSRGDEETRSRGAEEPRRRGAEGPRRRGDEEPRSRGAEGPRRRGAEGRY</sequence>
<reference evidence="2 3" key="1">
    <citation type="submission" date="2019-03" db="EMBL/GenBank/DDBJ databases">
        <title>First draft genome of Liparis tanakae, snailfish: a comprehensive survey of snailfish specific genes.</title>
        <authorList>
            <person name="Kim W."/>
            <person name="Song I."/>
            <person name="Jeong J.-H."/>
            <person name="Kim D."/>
            <person name="Kim S."/>
            <person name="Ryu S."/>
            <person name="Song J.Y."/>
            <person name="Lee S.K."/>
        </authorList>
    </citation>
    <scope>NUCLEOTIDE SEQUENCE [LARGE SCALE GENOMIC DNA]</scope>
    <source>
        <tissue evidence="2">Muscle</tissue>
    </source>
</reference>
<protein>
    <submittedName>
        <fullName evidence="2">Uncharacterized protein</fullName>
    </submittedName>
</protein>